<organism evidence="1 2">
    <name type="scientific">Pseudomonas fluorescens</name>
    <dbReference type="NCBI Taxonomy" id="294"/>
    <lineage>
        <taxon>Bacteria</taxon>
        <taxon>Pseudomonadati</taxon>
        <taxon>Pseudomonadota</taxon>
        <taxon>Gammaproteobacteria</taxon>
        <taxon>Pseudomonadales</taxon>
        <taxon>Pseudomonadaceae</taxon>
        <taxon>Pseudomonas</taxon>
    </lineage>
</organism>
<sequence>MSFPTATVFAFIPPQSQGLDSAPYGKKLDSQGESIFQAIGISYSILDRMIAHDASCANAATEFFVTVLMKDGWSWDTSRQLVIETDWTHRMYRAWSVLNVQNREDAVALDYEVYQNYWPNLDFCDGGYEAKMQSWISGSLTA</sequence>
<protein>
    <submittedName>
        <fullName evidence="1">Uncharacterized protein</fullName>
    </submittedName>
</protein>
<evidence type="ECO:0000313" key="1">
    <source>
        <dbReference type="EMBL" id="RON69360.1"/>
    </source>
</evidence>
<dbReference type="AlphaFoldDB" id="A0A423LM15"/>
<name>A0A423LM15_PSEFL</name>
<dbReference type="Proteomes" id="UP000285757">
    <property type="component" value="Unassembled WGS sequence"/>
</dbReference>
<dbReference type="EMBL" id="MOBU01000006">
    <property type="protein sequence ID" value="RON69360.1"/>
    <property type="molecule type" value="Genomic_DNA"/>
</dbReference>
<comment type="caution">
    <text evidence="1">The sequence shown here is derived from an EMBL/GenBank/DDBJ whole genome shotgun (WGS) entry which is preliminary data.</text>
</comment>
<proteinExistence type="predicted"/>
<reference evidence="1 2" key="1">
    <citation type="submission" date="2016-10" db="EMBL/GenBank/DDBJ databases">
        <title>Comparative genome analysis of multiple Pseudomonas spp. focuses on biocontrol and plant growth promoting traits.</title>
        <authorList>
            <person name="Tao X.-Y."/>
            <person name="Taylor C.G."/>
        </authorList>
    </citation>
    <scope>NUCLEOTIDE SEQUENCE [LARGE SCALE GENOMIC DNA]</scope>
    <source>
        <strain evidence="1 2">24D3</strain>
    </source>
</reference>
<evidence type="ECO:0000313" key="2">
    <source>
        <dbReference type="Proteomes" id="UP000285757"/>
    </source>
</evidence>
<accession>A0A423LM15</accession>
<gene>
    <name evidence="1" type="ORF">BK671_07950</name>
</gene>
<dbReference type="RefSeq" id="WP_123531411.1">
    <property type="nucleotide sequence ID" value="NZ_MOBU01000006.1"/>
</dbReference>